<dbReference type="AlphaFoldDB" id="D9PU96"/>
<evidence type="ECO:0000313" key="2">
    <source>
        <dbReference type="EMBL" id="ADL57794.1"/>
    </source>
</evidence>
<sequence length="56" mass="6082">MYSLRKPNSIRRRVWLLTVAGVDPRSFILISVVISVVVWGLLMVAVGANSNCPAGV</sequence>
<keyword evidence="1" id="KW-1133">Transmembrane helix</keyword>
<organism evidence="2 3">
    <name type="scientific">Methanothermobacter marburgensis (strain ATCC BAA-927 / DSM 2133 / JCM 14651 / NBRC 100331 / OCM 82 / Marburg)</name>
    <name type="common">Methanobacterium thermoautotrophicum</name>
    <dbReference type="NCBI Taxonomy" id="79929"/>
    <lineage>
        <taxon>Archaea</taxon>
        <taxon>Methanobacteriati</taxon>
        <taxon>Methanobacteriota</taxon>
        <taxon>Methanomada group</taxon>
        <taxon>Methanobacteria</taxon>
        <taxon>Methanobacteriales</taxon>
        <taxon>Methanobacteriaceae</taxon>
        <taxon>Methanothermobacter</taxon>
    </lineage>
</organism>
<dbReference type="KEGG" id="mmg:MTBMA_c01850"/>
<proteinExistence type="predicted"/>
<keyword evidence="1" id="KW-0472">Membrane</keyword>
<gene>
    <name evidence="2" type="ordered locus">MTBMA_c01850</name>
</gene>
<dbReference type="STRING" id="79929.MTBMA_c01850"/>
<keyword evidence="3" id="KW-1185">Reference proteome</keyword>
<dbReference type="RefSeq" id="WP_013295022.1">
    <property type="nucleotide sequence ID" value="NC_014408.1"/>
</dbReference>
<dbReference type="GeneID" id="77398967"/>
<evidence type="ECO:0000313" key="3">
    <source>
        <dbReference type="Proteomes" id="UP000000345"/>
    </source>
</evidence>
<keyword evidence="1" id="KW-0812">Transmembrane</keyword>
<dbReference type="PaxDb" id="79929-MTBMA_c01850"/>
<dbReference type="Proteomes" id="UP000000345">
    <property type="component" value="Chromosome"/>
</dbReference>
<reference key="1">
    <citation type="submission" date="2009-08" db="EMBL/GenBank/DDBJ databases">
        <title>The genome sequence of Methanothermobacter marburgensis.</title>
        <authorList>
            <person name="Kaster A."/>
            <person name="Seedorf H."/>
            <person name="Goenrich M."/>
            <person name="Wiezer A."/>
            <person name="Liesegang H."/>
            <person name="Thauer R."/>
            <person name="Gottschalk G."/>
        </authorList>
    </citation>
    <scope>NUCLEOTIDE SEQUENCE</scope>
    <source>
        <strain>Marburg</strain>
    </source>
</reference>
<accession>D9PU96</accession>
<evidence type="ECO:0000256" key="1">
    <source>
        <dbReference type="SAM" id="Phobius"/>
    </source>
</evidence>
<dbReference type="EMBL" id="CP001710">
    <property type="protein sequence ID" value="ADL57794.1"/>
    <property type="molecule type" value="Genomic_DNA"/>
</dbReference>
<reference evidence="2 3" key="2">
    <citation type="journal article" date="2010" name="J. Bacteriol.">
        <title>Complete genome sequence of Methanothermobacter marburgensis, a methanoarchaeon model organism.</title>
        <authorList>
            <person name="Liesegang H."/>
            <person name="Kaster A.K."/>
            <person name="Wiezer A."/>
            <person name="Goenrich M."/>
            <person name="Wollherr A."/>
            <person name="Seedorf H."/>
            <person name="Gottschalk G."/>
            <person name="Thauer R.K."/>
        </authorList>
    </citation>
    <scope>NUCLEOTIDE SEQUENCE [LARGE SCALE GENOMIC DNA]</scope>
    <source>
        <strain evidence="3">ATCC BAA-927 / DSM 2133 / JCM 14651 / NBRC 100331 / OCM 82 / Marburg</strain>
    </source>
</reference>
<name>D9PU96_METTM</name>
<feature type="transmembrane region" description="Helical" evidence="1">
    <location>
        <begin position="27"/>
        <end position="48"/>
    </location>
</feature>
<protein>
    <submittedName>
        <fullName evidence="2">Uncharacterized protein</fullName>
    </submittedName>
</protein>
<dbReference type="HOGENOM" id="CLU_3003208_0_0_2"/>